<dbReference type="GO" id="GO:0004252">
    <property type="term" value="F:serine-type endopeptidase activity"/>
    <property type="evidence" value="ECO:0007669"/>
    <property type="project" value="UniProtKB-EC"/>
</dbReference>
<dbReference type="HOGENOM" id="CLU_011290_1_1_10"/>
<evidence type="ECO:0000256" key="8">
    <source>
        <dbReference type="ARBA" id="ARBA00081187"/>
    </source>
</evidence>
<dbReference type="SUPFAM" id="SSF53474">
    <property type="entry name" value="alpha/beta-Hydrolases"/>
    <property type="match status" value="1"/>
</dbReference>
<comment type="similarity">
    <text evidence="2">Belongs to the peptidase S9A family.</text>
</comment>
<dbReference type="Gene3D" id="3.40.50.1820">
    <property type="entry name" value="alpha/beta hydrolase"/>
    <property type="match status" value="1"/>
</dbReference>
<dbReference type="InterPro" id="IPR002470">
    <property type="entry name" value="Peptidase_S9A"/>
</dbReference>
<dbReference type="Pfam" id="PF00326">
    <property type="entry name" value="Peptidase_S9"/>
    <property type="match status" value="1"/>
</dbReference>
<keyword evidence="5 12" id="KW-0378">Hydrolase</keyword>
<comment type="catalytic activity">
    <reaction evidence="1">
        <text>Hydrolysis of Pro-|-Xaa &gt;&gt; Ala-|-Xaa in oligopeptides.</text>
        <dbReference type="EC" id="3.4.21.26"/>
    </reaction>
</comment>
<evidence type="ECO:0000256" key="1">
    <source>
        <dbReference type="ARBA" id="ARBA00001070"/>
    </source>
</evidence>
<evidence type="ECO:0000313" key="12">
    <source>
        <dbReference type="EMBL" id="AEE53510.1"/>
    </source>
</evidence>
<organism evidence="12 13">
    <name type="scientific">Haliscomenobacter hydrossis (strain ATCC 27775 / DSM 1100 / LMG 10767 / O)</name>
    <dbReference type="NCBI Taxonomy" id="760192"/>
    <lineage>
        <taxon>Bacteria</taxon>
        <taxon>Pseudomonadati</taxon>
        <taxon>Bacteroidota</taxon>
        <taxon>Saprospiria</taxon>
        <taxon>Saprospirales</taxon>
        <taxon>Haliscomenobacteraceae</taxon>
        <taxon>Haliscomenobacter</taxon>
    </lineage>
</organism>
<evidence type="ECO:0000259" key="10">
    <source>
        <dbReference type="Pfam" id="PF00326"/>
    </source>
</evidence>
<keyword evidence="9" id="KW-0732">Signal</keyword>
<reference key="2">
    <citation type="submission" date="2011-04" db="EMBL/GenBank/DDBJ databases">
        <title>Complete sequence of chromosome of Haliscomenobacter hydrossis DSM 1100.</title>
        <authorList>
            <consortium name="US DOE Joint Genome Institute (JGI-PGF)"/>
            <person name="Lucas S."/>
            <person name="Han J."/>
            <person name="Lapidus A."/>
            <person name="Bruce D."/>
            <person name="Goodwin L."/>
            <person name="Pitluck S."/>
            <person name="Peters L."/>
            <person name="Kyrpides N."/>
            <person name="Mavromatis K."/>
            <person name="Ivanova N."/>
            <person name="Ovchinnikova G."/>
            <person name="Pagani I."/>
            <person name="Daligault H."/>
            <person name="Detter J.C."/>
            <person name="Han C."/>
            <person name="Land M."/>
            <person name="Hauser L."/>
            <person name="Markowitz V."/>
            <person name="Cheng J.-F."/>
            <person name="Hugenholtz P."/>
            <person name="Woyke T."/>
            <person name="Wu D."/>
            <person name="Verbarg S."/>
            <person name="Frueling A."/>
            <person name="Brambilla E."/>
            <person name="Klenk H.-P."/>
            <person name="Eisen J.A."/>
        </authorList>
    </citation>
    <scope>NUCLEOTIDE SEQUENCE</scope>
    <source>
        <strain>DSM 1100</strain>
    </source>
</reference>
<keyword evidence="6" id="KW-0720">Serine protease</keyword>
<evidence type="ECO:0000259" key="11">
    <source>
        <dbReference type="Pfam" id="PF02897"/>
    </source>
</evidence>
<dbReference type="AlphaFoldDB" id="F4KVT5"/>
<dbReference type="Gene3D" id="2.130.10.120">
    <property type="entry name" value="Prolyl oligopeptidase, N-terminal domain"/>
    <property type="match status" value="1"/>
</dbReference>
<evidence type="ECO:0000256" key="6">
    <source>
        <dbReference type="ARBA" id="ARBA00022825"/>
    </source>
</evidence>
<dbReference type="OrthoDB" id="9801421at2"/>
<comment type="function">
    <text evidence="7">Cleaves peptide bonds on the C-terminal side of prolyl residues within peptides that are up to approximately 30 amino acids long. Has an absolute requirement for an X-Pro bond in the trans configuration immediately preceding the Pro-Y scissible bond.</text>
</comment>
<dbReference type="InterPro" id="IPR051167">
    <property type="entry name" value="Prolyl_oligopep/macrocyclase"/>
</dbReference>
<accession>F4KVT5</accession>
<dbReference type="PRINTS" id="PR00862">
    <property type="entry name" value="PROLIGOPTASE"/>
</dbReference>
<dbReference type="InterPro" id="IPR002471">
    <property type="entry name" value="Pept_S9_AS"/>
</dbReference>
<dbReference type="RefSeq" id="WP_013768039.1">
    <property type="nucleotide sequence ID" value="NC_015510.1"/>
</dbReference>
<evidence type="ECO:0000256" key="5">
    <source>
        <dbReference type="ARBA" id="ARBA00022801"/>
    </source>
</evidence>
<gene>
    <name evidence="12" type="ordered locus">Halhy_5687</name>
</gene>
<dbReference type="GO" id="GO:0006508">
    <property type="term" value="P:proteolysis"/>
    <property type="evidence" value="ECO:0007669"/>
    <property type="project" value="UniProtKB-KW"/>
</dbReference>
<proteinExistence type="inferred from homology"/>
<protein>
    <recommendedName>
        <fullName evidence="3">prolyl oligopeptidase</fullName>
        <ecNumber evidence="3">3.4.21.26</ecNumber>
    </recommendedName>
    <alternativeName>
        <fullName evidence="8">Proline-specific endopeptidase</fullName>
    </alternativeName>
</protein>
<evidence type="ECO:0000256" key="2">
    <source>
        <dbReference type="ARBA" id="ARBA00005228"/>
    </source>
</evidence>
<evidence type="ECO:0000256" key="7">
    <source>
        <dbReference type="ARBA" id="ARBA00060121"/>
    </source>
</evidence>
<evidence type="ECO:0000313" key="13">
    <source>
        <dbReference type="Proteomes" id="UP000008461"/>
    </source>
</evidence>
<feature type="signal peptide" evidence="9">
    <location>
        <begin position="1"/>
        <end position="21"/>
    </location>
</feature>
<dbReference type="PROSITE" id="PS00708">
    <property type="entry name" value="PRO_ENDOPEP_SER"/>
    <property type="match status" value="1"/>
</dbReference>
<dbReference type="KEGG" id="hhy:Halhy_5687"/>
<dbReference type="GO" id="GO:0005829">
    <property type="term" value="C:cytosol"/>
    <property type="evidence" value="ECO:0007669"/>
    <property type="project" value="TreeGrafter"/>
</dbReference>
<dbReference type="eggNOG" id="COG1505">
    <property type="taxonomic scope" value="Bacteria"/>
</dbReference>
<keyword evidence="4" id="KW-0645">Protease</keyword>
<dbReference type="Pfam" id="PF02897">
    <property type="entry name" value="Peptidase_S9_N"/>
    <property type="match status" value="1"/>
</dbReference>
<dbReference type="InterPro" id="IPR001375">
    <property type="entry name" value="Peptidase_S9_cat"/>
</dbReference>
<keyword evidence="13" id="KW-1185">Reference proteome</keyword>
<feature type="chain" id="PRO_5003316134" description="prolyl oligopeptidase" evidence="9">
    <location>
        <begin position="22"/>
        <end position="715"/>
    </location>
</feature>
<dbReference type="Proteomes" id="UP000008461">
    <property type="component" value="Chromosome"/>
</dbReference>
<dbReference type="EMBL" id="CP002691">
    <property type="protein sequence ID" value="AEE53510.1"/>
    <property type="molecule type" value="Genomic_DNA"/>
</dbReference>
<evidence type="ECO:0000256" key="3">
    <source>
        <dbReference type="ARBA" id="ARBA00011897"/>
    </source>
</evidence>
<dbReference type="PANTHER" id="PTHR42881">
    <property type="entry name" value="PROLYL ENDOPEPTIDASE"/>
    <property type="match status" value="1"/>
</dbReference>
<feature type="domain" description="Peptidase S9 prolyl oligopeptidase catalytic" evidence="10">
    <location>
        <begin position="494"/>
        <end position="706"/>
    </location>
</feature>
<dbReference type="InterPro" id="IPR029058">
    <property type="entry name" value="AB_hydrolase_fold"/>
</dbReference>
<reference evidence="12 13" key="1">
    <citation type="journal article" date="2011" name="Stand. Genomic Sci.">
        <title>Complete genome sequence of Haliscomenobacter hydrossis type strain (O).</title>
        <authorList>
            <consortium name="US DOE Joint Genome Institute (JGI-PGF)"/>
            <person name="Daligault H."/>
            <person name="Lapidus A."/>
            <person name="Zeytun A."/>
            <person name="Nolan M."/>
            <person name="Lucas S."/>
            <person name="Del Rio T.G."/>
            <person name="Tice H."/>
            <person name="Cheng J.F."/>
            <person name="Tapia R."/>
            <person name="Han C."/>
            <person name="Goodwin L."/>
            <person name="Pitluck S."/>
            <person name="Liolios K."/>
            <person name="Pagani I."/>
            <person name="Ivanova N."/>
            <person name="Huntemann M."/>
            <person name="Mavromatis K."/>
            <person name="Mikhailova N."/>
            <person name="Pati A."/>
            <person name="Chen A."/>
            <person name="Palaniappan K."/>
            <person name="Land M."/>
            <person name="Hauser L."/>
            <person name="Brambilla E.M."/>
            <person name="Rohde M."/>
            <person name="Verbarg S."/>
            <person name="Goker M."/>
            <person name="Bristow J."/>
            <person name="Eisen J.A."/>
            <person name="Markowitz V."/>
            <person name="Hugenholtz P."/>
            <person name="Kyrpides N.C."/>
            <person name="Klenk H.P."/>
            <person name="Woyke T."/>
        </authorList>
    </citation>
    <scope>NUCLEOTIDE SEQUENCE [LARGE SCALE GENOMIC DNA]</scope>
    <source>
        <strain evidence="13">ATCC 27775 / DSM 1100 / LMG 10767 / O</strain>
    </source>
</reference>
<name>F4KVT5_HALH1</name>
<evidence type="ECO:0000256" key="9">
    <source>
        <dbReference type="SAM" id="SignalP"/>
    </source>
</evidence>
<dbReference type="SUPFAM" id="SSF50993">
    <property type="entry name" value="Peptidase/esterase 'gauge' domain"/>
    <property type="match status" value="1"/>
</dbReference>
<dbReference type="STRING" id="760192.Halhy_5687"/>
<dbReference type="PROSITE" id="PS51257">
    <property type="entry name" value="PROKAR_LIPOPROTEIN"/>
    <property type="match status" value="1"/>
</dbReference>
<dbReference type="InterPro" id="IPR023302">
    <property type="entry name" value="Pept_S9A_N"/>
</dbReference>
<dbReference type="EC" id="3.4.21.26" evidence="3"/>
<dbReference type="GO" id="GO:0070012">
    <property type="term" value="F:oligopeptidase activity"/>
    <property type="evidence" value="ECO:0007669"/>
    <property type="project" value="TreeGrafter"/>
</dbReference>
<feature type="domain" description="Peptidase S9A N-terminal" evidence="11">
    <location>
        <begin position="35"/>
        <end position="434"/>
    </location>
</feature>
<sequence>MKPISFLAILLLFLSACSAKKEESTMDEQLKVSYPTTDTVEHVDDYHGNKVADPYRWLEADTAENVQKWVKSQNAVTTDYLEKIPYRKAIADRYTELYNFPKVSSPTKVGEYYFFYKNDGLQNQAVIYVQKGLNGDPEVFIDPNKLSKDGTITVGLLEADPSHKYMAIARNQAGSDWQEIRVVDIATKKEMPDLLKWVKFSGASWYKDGFFYSRYPEPAKGEELSGNNQYHSVYYHKLGEDQSKDKLIYEDRKNPNIYHYGGVTEDYKYFVMYAAPGTDGYATYIKDLDKDGPFQAIFPGYKNKSSIIQHVGNGRFLALTDIDAPNYRVIEIDAANPGPKNWKEIIPESENLLQSASTVGKKLFADYLQNATTRYYQMDYTGQNKKEIKLPGVGSAGGFYGKEEENITFYTFTSFIYPSVIFKYDLKTGKSEQFFKTPLKFNPEEYEEKQVFYPSKDGTKVSMFVVHKKGLKLDGKNPCYLYGYGGFNVSLTPYFSTSNLILLENGGIFAMPNLRGGGEYGEKWHQAGMLLKKQNVFDDFIAAGEYLIKEGYTSKEKLAIAGGSNGGLLVGAAMTQRPDLFAVAFPAVGVMDMLRYHKFTVGKGWIPEYGSADDPKYFKYLKSYSPLHNLKPGVKYPATMITTADHDDRVVPAHSFKFAAQLQKSHAGDNPVLIRIETDAGHGAGKPTSKIIEEQADMWSFFFYNTKSPVKYFKN</sequence>
<evidence type="ECO:0000256" key="4">
    <source>
        <dbReference type="ARBA" id="ARBA00022670"/>
    </source>
</evidence>
<dbReference type="FunFam" id="3.40.50.1820:FF:000005">
    <property type="entry name" value="Prolyl endopeptidase"/>
    <property type="match status" value="1"/>
</dbReference>
<dbReference type="PANTHER" id="PTHR42881:SF2">
    <property type="entry name" value="PROLYL ENDOPEPTIDASE"/>
    <property type="match status" value="1"/>
</dbReference>